<dbReference type="GO" id="GO:0005737">
    <property type="term" value="C:cytoplasm"/>
    <property type="evidence" value="ECO:0007669"/>
    <property type="project" value="UniProtKB-SubCell"/>
</dbReference>
<evidence type="ECO:0000313" key="12">
    <source>
        <dbReference type="Proteomes" id="UP000051861"/>
    </source>
</evidence>
<organism evidence="11 12">
    <name type="scientific">candidate division WOR-1 bacterium DG_54_3</name>
    <dbReference type="NCBI Taxonomy" id="1703775"/>
    <lineage>
        <taxon>Bacteria</taxon>
        <taxon>Bacillati</taxon>
        <taxon>Saganbacteria</taxon>
    </lineage>
</organism>
<evidence type="ECO:0000256" key="5">
    <source>
        <dbReference type="ARBA" id="ARBA00023098"/>
    </source>
</evidence>
<dbReference type="SUPFAM" id="SSF53659">
    <property type="entry name" value="Isocitrate/Isopropylmalate dehydrogenase-like"/>
    <property type="match status" value="1"/>
</dbReference>
<keyword evidence="6 10" id="KW-0594">Phospholipid biosynthesis</keyword>
<keyword evidence="4 10" id="KW-0808">Transferase</keyword>
<dbReference type="PATRIC" id="fig|1703775.3.peg.2300"/>
<comment type="similarity">
    <text evidence="10">Belongs to the PlsX family.</text>
</comment>
<comment type="pathway">
    <text evidence="10">Lipid metabolism; phospholipid metabolism.</text>
</comment>
<keyword evidence="5 10" id="KW-0443">Lipid metabolism</keyword>
<dbReference type="NCBIfam" id="TIGR00182">
    <property type="entry name" value="plsX"/>
    <property type="match status" value="1"/>
</dbReference>
<evidence type="ECO:0000313" key="11">
    <source>
        <dbReference type="EMBL" id="KPJ63550.1"/>
    </source>
</evidence>
<evidence type="ECO:0000256" key="7">
    <source>
        <dbReference type="ARBA" id="ARBA00023264"/>
    </source>
</evidence>
<reference evidence="11 12" key="1">
    <citation type="journal article" date="2015" name="Microbiome">
        <title>Genomic resolution of linkages in carbon, nitrogen, and sulfur cycling among widespread estuary sediment bacteria.</title>
        <authorList>
            <person name="Baker B.J."/>
            <person name="Lazar C.S."/>
            <person name="Teske A.P."/>
            <person name="Dick G.J."/>
        </authorList>
    </citation>
    <scope>NUCLEOTIDE SEQUENCE [LARGE SCALE GENOMIC DNA]</scope>
    <source>
        <strain evidence="11">DG_54_3</strain>
    </source>
</reference>
<sequence>MRIAVDAMGGDYAPQAVVEGSILAQNENHQDFELVLVGEKEKINQELSRLKATDLPFTVQNTSELITMNEQAVESLRKKDSSIAVGMRLQKEGKVDAFVSGGNTGAVMTHALMTLGRLEGVNRPAIASFLPSEKGIAVVVDAGANAECKAQNLYQFGVMGSIYTNYVLEKGNPRIGLLSIGEESTKGNELTLTAYKLLSEDPSLNFIGNVEGRDVLKGTCDVVVCDGFVGNIVLKFAESIDGFLTWMVRKRVKESLLFRLGAFLVKVSIRDIRKVLDYAEYGGAPLLGVNGVVNGVCIICHGESPPKAIKNALKMAADMVKEKVNEHITKILRDKERIKEKESRKPK</sequence>
<evidence type="ECO:0000256" key="9">
    <source>
        <dbReference type="ARBA" id="ARBA00046608"/>
    </source>
</evidence>
<comment type="caution">
    <text evidence="11">The sequence shown here is derived from an EMBL/GenBank/DDBJ whole genome shotgun (WGS) entry which is preliminary data.</text>
</comment>
<dbReference type="PANTHER" id="PTHR30100:SF1">
    <property type="entry name" value="PHOSPHATE ACYLTRANSFERASE"/>
    <property type="match status" value="1"/>
</dbReference>
<dbReference type="GO" id="GO:0008654">
    <property type="term" value="P:phospholipid biosynthetic process"/>
    <property type="evidence" value="ECO:0007669"/>
    <property type="project" value="UniProtKB-KW"/>
</dbReference>
<evidence type="ECO:0000256" key="10">
    <source>
        <dbReference type="HAMAP-Rule" id="MF_00019"/>
    </source>
</evidence>
<dbReference type="GO" id="GO:0006633">
    <property type="term" value="P:fatty acid biosynthetic process"/>
    <property type="evidence" value="ECO:0007669"/>
    <property type="project" value="UniProtKB-UniRule"/>
</dbReference>
<evidence type="ECO:0000256" key="4">
    <source>
        <dbReference type="ARBA" id="ARBA00022679"/>
    </source>
</evidence>
<dbReference type="InterPro" id="IPR003664">
    <property type="entry name" value="FA_synthesis"/>
</dbReference>
<gene>
    <name evidence="10" type="primary">plsX</name>
    <name evidence="11" type="ORF">AMJ44_14360</name>
</gene>
<comment type="subunit">
    <text evidence="9 10">Homodimer. Probably interacts with PlsY.</text>
</comment>
<protein>
    <recommendedName>
        <fullName evidence="8 10">Phosphate acyltransferase</fullName>
        <ecNumber evidence="8 10">2.3.1.274</ecNumber>
    </recommendedName>
    <alternativeName>
        <fullName evidence="10">Acyl-ACP phosphotransacylase</fullName>
    </alternativeName>
    <alternativeName>
        <fullName evidence="10">Acyl-[acyl-carrier-protein]--phosphate acyltransferase</fullName>
    </alternativeName>
    <alternativeName>
        <fullName evidence="10">Phosphate-acyl-ACP acyltransferase</fullName>
    </alternativeName>
</protein>
<accession>A0A0S7XM47</accession>
<dbReference type="PANTHER" id="PTHR30100">
    <property type="entry name" value="FATTY ACID/PHOSPHOLIPID SYNTHESIS PROTEIN PLSX"/>
    <property type="match status" value="1"/>
</dbReference>
<dbReference type="UniPathway" id="UPA00085"/>
<dbReference type="PIRSF" id="PIRSF002465">
    <property type="entry name" value="Phsphlp_syn_PlsX"/>
    <property type="match status" value="1"/>
</dbReference>
<comment type="catalytic activity">
    <reaction evidence="1 10">
        <text>a fatty acyl-[ACP] + phosphate = an acyl phosphate + holo-[ACP]</text>
        <dbReference type="Rhea" id="RHEA:42292"/>
        <dbReference type="Rhea" id="RHEA-COMP:9685"/>
        <dbReference type="Rhea" id="RHEA-COMP:14125"/>
        <dbReference type="ChEBI" id="CHEBI:43474"/>
        <dbReference type="ChEBI" id="CHEBI:59918"/>
        <dbReference type="ChEBI" id="CHEBI:64479"/>
        <dbReference type="ChEBI" id="CHEBI:138651"/>
        <dbReference type="EC" id="2.3.1.274"/>
    </reaction>
</comment>
<dbReference type="EC" id="2.3.1.274" evidence="8 10"/>
<name>A0A0S7XM47_UNCSA</name>
<dbReference type="Proteomes" id="UP000051861">
    <property type="component" value="Unassembled WGS sequence"/>
</dbReference>
<keyword evidence="2 10" id="KW-0963">Cytoplasm</keyword>
<dbReference type="Pfam" id="PF02504">
    <property type="entry name" value="FA_synthesis"/>
    <property type="match status" value="1"/>
</dbReference>
<evidence type="ECO:0000256" key="1">
    <source>
        <dbReference type="ARBA" id="ARBA00001232"/>
    </source>
</evidence>
<dbReference type="InterPro" id="IPR012281">
    <property type="entry name" value="Phospholipid_synth_PlsX-like"/>
</dbReference>
<dbReference type="HAMAP" id="MF_00019">
    <property type="entry name" value="PlsX"/>
    <property type="match status" value="1"/>
</dbReference>
<dbReference type="GO" id="GO:0043811">
    <property type="term" value="F:phosphate:acyl-[acyl carrier protein] acyltransferase activity"/>
    <property type="evidence" value="ECO:0007669"/>
    <property type="project" value="UniProtKB-UniRule"/>
</dbReference>
<evidence type="ECO:0000256" key="6">
    <source>
        <dbReference type="ARBA" id="ARBA00023209"/>
    </source>
</evidence>
<evidence type="ECO:0000256" key="3">
    <source>
        <dbReference type="ARBA" id="ARBA00022516"/>
    </source>
</evidence>
<dbReference type="Gene3D" id="3.40.718.10">
    <property type="entry name" value="Isopropylmalate Dehydrogenase"/>
    <property type="match status" value="1"/>
</dbReference>
<proteinExistence type="inferred from homology"/>
<dbReference type="EMBL" id="LIZX01000232">
    <property type="protein sequence ID" value="KPJ63550.1"/>
    <property type="molecule type" value="Genomic_DNA"/>
</dbReference>
<dbReference type="AlphaFoldDB" id="A0A0S7XM47"/>
<evidence type="ECO:0000256" key="8">
    <source>
        <dbReference type="ARBA" id="ARBA00024069"/>
    </source>
</evidence>
<comment type="subcellular location">
    <subcellularLocation>
        <location evidence="10">Cytoplasm</location>
    </subcellularLocation>
    <text evidence="10">Associated with the membrane possibly through PlsY.</text>
</comment>
<keyword evidence="7 10" id="KW-1208">Phospholipid metabolism</keyword>
<keyword evidence="3 10" id="KW-0444">Lipid biosynthesis</keyword>
<comment type="function">
    <text evidence="10">Catalyzes the reversible formation of acyl-phosphate (acyl-PO(4)) from acyl-[acyl-carrier-protein] (acyl-ACP). This enzyme utilizes acyl-ACP as fatty acyl donor, but not acyl-CoA.</text>
</comment>
<evidence type="ECO:0000256" key="2">
    <source>
        <dbReference type="ARBA" id="ARBA00022490"/>
    </source>
</evidence>